<evidence type="ECO:0000313" key="5">
    <source>
        <dbReference type="Proteomes" id="UP001139447"/>
    </source>
</evidence>
<dbReference type="EMBL" id="JALGBI010000001">
    <property type="protein sequence ID" value="MCJ0763718.1"/>
    <property type="molecule type" value="Genomic_DNA"/>
</dbReference>
<dbReference type="NCBIfam" id="NF006114">
    <property type="entry name" value="PRK08263.1"/>
    <property type="match status" value="1"/>
</dbReference>
<dbReference type="PROSITE" id="PS00061">
    <property type="entry name" value="ADH_SHORT"/>
    <property type="match status" value="1"/>
</dbReference>
<comment type="similarity">
    <text evidence="1 3">Belongs to the short-chain dehydrogenases/reductases (SDR) family.</text>
</comment>
<dbReference type="InterPro" id="IPR002347">
    <property type="entry name" value="SDR_fam"/>
</dbReference>
<dbReference type="RefSeq" id="WP_243306299.1">
    <property type="nucleotide sequence ID" value="NZ_JALGBI010000001.1"/>
</dbReference>
<evidence type="ECO:0000256" key="2">
    <source>
        <dbReference type="ARBA" id="ARBA00023002"/>
    </source>
</evidence>
<dbReference type="InterPro" id="IPR051911">
    <property type="entry name" value="SDR_oxidoreductase"/>
</dbReference>
<dbReference type="AlphaFoldDB" id="A0A9X1W0B0"/>
<organism evidence="4 5">
    <name type="scientific">Variovorax terrae</name>
    <dbReference type="NCBI Taxonomy" id="2923278"/>
    <lineage>
        <taxon>Bacteria</taxon>
        <taxon>Pseudomonadati</taxon>
        <taxon>Pseudomonadota</taxon>
        <taxon>Betaproteobacteria</taxon>
        <taxon>Burkholderiales</taxon>
        <taxon>Comamonadaceae</taxon>
        <taxon>Variovorax</taxon>
    </lineage>
</organism>
<dbReference type="PANTHER" id="PTHR43976">
    <property type="entry name" value="SHORT CHAIN DEHYDROGENASE"/>
    <property type="match status" value="1"/>
</dbReference>
<reference evidence="4" key="1">
    <citation type="submission" date="2022-03" db="EMBL/GenBank/DDBJ databases">
        <authorList>
            <person name="Woo C.Y."/>
        </authorList>
    </citation>
    <scope>NUCLEOTIDE SEQUENCE</scope>
    <source>
        <strain evidence="4">CYS-02</strain>
    </source>
</reference>
<evidence type="ECO:0000256" key="1">
    <source>
        <dbReference type="ARBA" id="ARBA00006484"/>
    </source>
</evidence>
<dbReference type="InterPro" id="IPR020904">
    <property type="entry name" value="Sc_DH/Rdtase_CS"/>
</dbReference>
<sequence>MANKIWFITGASRGFGHAWTQAALARGDQVVATARSLETLRPLAEKYGNAVLLLALDVTDRAAVFAAVETAKAHFGRLDVVVSNAGYALFGTIEESSEAQARAQFETNLFGTLWVIQAALPHLRAQGGGHLLVTSSIAGVITFPTAGIYNATKWAVEGLMETLASEVEAFGIRVTLIEPGGYDTDWRGASAATTVPMEAYGELRRKIKALSAGRALGQPASTSAAILAVVDAQEPPLRLFLGRAGLPAARQAYTQRLSVWEAWAAESDAAQG</sequence>
<keyword evidence="2" id="KW-0560">Oxidoreductase</keyword>
<dbReference type="InterPro" id="IPR036291">
    <property type="entry name" value="NAD(P)-bd_dom_sf"/>
</dbReference>
<dbReference type="GO" id="GO:0016491">
    <property type="term" value="F:oxidoreductase activity"/>
    <property type="evidence" value="ECO:0007669"/>
    <property type="project" value="UniProtKB-KW"/>
</dbReference>
<name>A0A9X1W0B0_9BURK</name>
<dbReference type="Gene3D" id="3.40.50.720">
    <property type="entry name" value="NAD(P)-binding Rossmann-like Domain"/>
    <property type="match status" value="1"/>
</dbReference>
<dbReference type="Proteomes" id="UP001139447">
    <property type="component" value="Unassembled WGS sequence"/>
</dbReference>
<gene>
    <name evidence="4" type="ORF">MMF98_10925</name>
</gene>
<dbReference type="Pfam" id="PF00106">
    <property type="entry name" value="adh_short"/>
    <property type="match status" value="1"/>
</dbReference>
<evidence type="ECO:0000256" key="3">
    <source>
        <dbReference type="RuleBase" id="RU000363"/>
    </source>
</evidence>
<evidence type="ECO:0000313" key="4">
    <source>
        <dbReference type="EMBL" id="MCJ0763718.1"/>
    </source>
</evidence>
<accession>A0A9X1W0B0</accession>
<dbReference type="PRINTS" id="PR00081">
    <property type="entry name" value="GDHRDH"/>
</dbReference>
<comment type="caution">
    <text evidence="4">The sequence shown here is derived from an EMBL/GenBank/DDBJ whole genome shotgun (WGS) entry which is preliminary data.</text>
</comment>
<dbReference type="PRINTS" id="PR00080">
    <property type="entry name" value="SDRFAMILY"/>
</dbReference>
<protein>
    <submittedName>
        <fullName evidence="4">SDR family NAD(P)-dependent oxidoreductase</fullName>
    </submittedName>
</protein>
<dbReference type="SUPFAM" id="SSF51735">
    <property type="entry name" value="NAD(P)-binding Rossmann-fold domains"/>
    <property type="match status" value="1"/>
</dbReference>
<keyword evidence="5" id="KW-1185">Reference proteome</keyword>
<dbReference type="CDD" id="cd05374">
    <property type="entry name" value="17beta-HSD-like_SDR_c"/>
    <property type="match status" value="1"/>
</dbReference>
<proteinExistence type="inferred from homology"/>
<dbReference type="PANTHER" id="PTHR43976:SF16">
    <property type="entry name" value="SHORT-CHAIN DEHYDROGENASE_REDUCTASE FAMILY PROTEIN"/>
    <property type="match status" value="1"/>
</dbReference>